<feature type="domain" description="HTH lysR-type" evidence="5">
    <location>
        <begin position="1"/>
        <end position="59"/>
    </location>
</feature>
<dbReference type="InterPro" id="IPR058163">
    <property type="entry name" value="LysR-type_TF_proteobact-type"/>
</dbReference>
<sequence length="298" mass="32299">MDRFEAMRTLLAAVDGGSLSAASRTLRVPLATVSRRVSDLEVNLKTQLLVRSSRRLSLTEAGRAFVEAARRILDDLDNAERAAGGEYRSPRGHLTITAPVMFGRLHVEPVVLAFLKAYPDITVRLALADHLVNLVEDHIDVAVRIGRLSDSSMVAQKLGEIAWVTCASQGYLRERGTPATPAQLNQHDCIAFEGLYSSLHWIFATRGAPLSVPIRPRLSVNTADAAISAAIAGAGITRVLSYQVAAAIEAGTLQLVLRELTPEPLPVHLVYTAQGLLPLKLRAFLDFATPWLKATLSI</sequence>
<dbReference type="PANTHER" id="PTHR30537:SF5">
    <property type="entry name" value="HTH-TYPE TRANSCRIPTIONAL ACTIVATOR TTDR-RELATED"/>
    <property type="match status" value="1"/>
</dbReference>
<reference evidence="6" key="1">
    <citation type="submission" date="2022-05" db="EMBL/GenBank/DDBJ databases">
        <authorList>
            <person name="Pankratov T."/>
        </authorList>
    </citation>
    <scope>NUCLEOTIDE SEQUENCE</scope>
    <source>
        <strain evidence="6">BP6-180914</strain>
    </source>
</reference>
<dbReference type="InterPro" id="IPR000847">
    <property type="entry name" value="LysR_HTH_N"/>
</dbReference>
<dbReference type="Proteomes" id="UP001165667">
    <property type="component" value="Unassembled WGS sequence"/>
</dbReference>
<dbReference type="Gene3D" id="3.40.190.290">
    <property type="match status" value="1"/>
</dbReference>
<comment type="similarity">
    <text evidence="1">Belongs to the LysR transcriptional regulatory family.</text>
</comment>
<name>A0AA41Z2F1_9HYPH</name>
<evidence type="ECO:0000313" key="7">
    <source>
        <dbReference type="Proteomes" id="UP001165667"/>
    </source>
</evidence>
<evidence type="ECO:0000256" key="2">
    <source>
        <dbReference type="ARBA" id="ARBA00023015"/>
    </source>
</evidence>
<proteinExistence type="inferred from homology"/>
<keyword evidence="7" id="KW-1185">Reference proteome</keyword>
<dbReference type="PANTHER" id="PTHR30537">
    <property type="entry name" value="HTH-TYPE TRANSCRIPTIONAL REGULATOR"/>
    <property type="match status" value="1"/>
</dbReference>
<dbReference type="InterPro" id="IPR036390">
    <property type="entry name" value="WH_DNA-bd_sf"/>
</dbReference>
<dbReference type="GO" id="GO:0006351">
    <property type="term" value="P:DNA-templated transcription"/>
    <property type="evidence" value="ECO:0007669"/>
    <property type="project" value="TreeGrafter"/>
</dbReference>
<keyword evidence="4" id="KW-0804">Transcription</keyword>
<dbReference type="GO" id="GO:0043565">
    <property type="term" value="F:sequence-specific DNA binding"/>
    <property type="evidence" value="ECO:0007669"/>
    <property type="project" value="TreeGrafter"/>
</dbReference>
<dbReference type="RefSeq" id="WP_282587956.1">
    <property type="nucleotide sequence ID" value="NZ_JAMOIM010000028.1"/>
</dbReference>
<evidence type="ECO:0000256" key="3">
    <source>
        <dbReference type="ARBA" id="ARBA00023125"/>
    </source>
</evidence>
<accession>A0AA41Z2F1</accession>
<organism evidence="6 7">
    <name type="scientific">Lichenifustis flavocetrariae</name>
    <dbReference type="NCBI Taxonomy" id="2949735"/>
    <lineage>
        <taxon>Bacteria</taxon>
        <taxon>Pseudomonadati</taxon>
        <taxon>Pseudomonadota</taxon>
        <taxon>Alphaproteobacteria</taxon>
        <taxon>Hyphomicrobiales</taxon>
        <taxon>Lichenihabitantaceae</taxon>
        <taxon>Lichenifustis</taxon>
    </lineage>
</organism>
<dbReference type="AlphaFoldDB" id="A0AA41Z2F1"/>
<protein>
    <submittedName>
        <fullName evidence="6">LysR family transcriptional regulator</fullName>
    </submittedName>
</protein>
<dbReference type="GO" id="GO:0003700">
    <property type="term" value="F:DNA-binding transcription factor activity"/>
    <property type="evidence" value="ECO:0007669"/>
    <property type="project" value="InterPro"/>
</dbReference>
<dbReference type="Pfam" id="PF00126">
    <property type="entry name" value="HTH_1"/>
    <property type="match status" value="1"/>
</dbReference>
<dbReference type="SUPFAM" id="SSF46785">
    <property type="entry name" value="Winged helix' DNA-binding domain"/>
    <property type="match status" value="1"/>
</dbReference>
<keyword evidence="3" id="KW-0238">DNA-binding</keyword>
<keyword evidence="2" id="KW-0805">Transcription regulation</keyword>
<dbReference type="EMBL" id="JAMOIM010000028">
    <property type="protein sequence ID" value="MCW6511580.1"/>
    <property type="molecule type" value="Genomic_DNA"/>
</dbReference>
<evidence type="ECO:0000259" key="5">
    <source>
        <dbReference type="PROSITE" id="PS50931"/>
    </source>
</evidence>
<evidence type="ECO:0000313" key="6">
    <source>
        <dbReference type="EMBL" id="MCW6511580.1"/>
    </source>
</evidence>
<evidence type="ECO:0000256" key="4">
    <source>
        <dbReference type="ARBA" id="ARBA00023163"/>
    </source>
</evidence>
<dbReference type="InterPro" id="IPR005119">
    <property type="entry name" value="LysR_subst-bd"/>
</dbReference>
<dbReference type="CDD" id="cd08471">
    <property type="entry name" value="PBP2_CrgA_like_2"/>
    <property type="match status" value="1"/>
</dbReference>
<dbReference type="SUPFAM" id="SSF53850">
    <property type="entry name" value="Periplasmic binding protein-like II"/>
    <property type="match status" value="1"/>
</dbReference>
<comment type="caution">
    <text evidence="6">The sequence shown here is derived from an EMBL/GenBank/DDBJ whole genome shotgun (WGS) entry which is preliminary data.</text>
</comment>
<evidence type="ECO:0000256" key="1">
    <source>
        <dbReference type="ARBA" id="ARBA00009437"/>
    </source>
</evidence>
<dbReference type="InterPro" id="IPR036388">
    <property type="entry name" value="WH-like_DNA-bd_sf"/>
</dbReference>
<gene>
    <name evidence="6" type="ORF">M8523_26765</name>
</gene>
<dbReference type="Pfam" id="PF03466">
    <property type="entry name" value="LysR_substrate"/>
    <property type="match status" value="1"/>
</dbReference>
<dbReference type="PROSITE" id="PS50931">
    <property type="entry name" value="HTH_LYSR"/>
    <property type="match status" value="1"/>
</dbReference>
<dbReference type="Gene3D" id="1.10.10.10">
    <property type="entry name" value="Winged helix-like DNA-binding domain superfamily/Winged helix DNA-binding domain"/>
    <property type="match status" value="1"/>
</dbReference>